<name>A0AAV1D0B2_OLDCO</name>
<dbReference type="Pfam" id="PF02892">
    <property type="entry name" value="zf-BED"/>
    <property type="match status" value="1"/>
</dbReference>
<dbReference type="AlphaFoldDB" id="A0AAV1D0B2"/>
<evidence type="ECO:0000256" key="4">
    <source>
        <dbReference type="PROSITE-ProRule" id="PRU00027"/>
    </source>
</evidence>
<protein>
    <submittedName>
        <fullName evidence="7">OLC1v1037167C1</fullName>
    </submittedName>
</protein>
<evidence type="ECO:0000313" key="8">
    <source>
        <dbReference type="Proteomes" id="UP001161247"/>
    </source>
</evidence>
<dbReference type="PANTHER" id="PTHR34396">
    <property type="entry name" value="OS03G0264950 PROTEIN-RELATED"/>
    <property type="match status" value="1"/>
</dbReference>
<organism evidence="7 8">
    <name type="scientific">Oldenlandia corymbosa var. corymbosa</name>
    <dbReference type="NCBI Taxonomy" id="529605"/>
    <lineage>
        <taxon>Eukaryota</taxon>
        <taxon>Viridiplantae</taxon>
        <taxon>Streptophyta</taxon>
        <taxon>Embryophyta</taxon>
        <taxon>Tracheophyta</taxon>
        <taxon>Spermatophyta</taxon>
        <taxon>Magnoliopsida</taxon>
        <taxon>eudicotyledons</taxon>
        <taxon>Gunneridae</taxon>
        <taxon>Pentapetalae</taxon>
        <taxon>asterids</taxon>
        <taxon>lamiids</taxon>
        <taxon>Gentianales</taxon>
        <taxon>Rubiaceae</taxon>
        <taxon>Rubioideae</taxon>
        <taxon>Spermacoceae</taxon>
        <taxon>Hedyotis-Oldenlandia complex</taxon>
        <taxon>Oldenlandia</taxon>
    </lineage>
</organism>
<dbReference type="GO" id="GO:0008270">
    <property type="term" value="F:zinc ion binding"/>
    <property type="evidence" value="ECO:0007669"/>
    <property type="project" value="UniProtKB-KW"/>
</dbReference>
<keyword evidence="2 4" id="KW-0863">Zinc-finger</keyword>
<dbReference type="SMART" id="SM00614">
    <property type="entry name" value="ZnF_BED"/>
    <property type="match status" value="1"/>
</dbReference>
<feature type="region of interest" description="Disordered" evidence="5">
    <location>
        <begin position="1"/>
        <end position="31"/>
    </location>
</feature>
<reference evidence="7" key="1">
    <citation type="submission" date="2023-03" db="EMBL/GenBank/DDBJ databases">
        <authorList>
            <person name="Julca I."/>
        </authorList>
    </citation>
    <scope>NUCLEOTIDE SEQUENCE</scope>
</reference>
<dbReference type="InterPro" id="IPR036236">
    <property type="entry name" value="Znf_C2H2_sf"/>
</dbReference>
<evidence type="ECO:0000256" key="2">
    <source>
        <dbReference type="ARBA" id="ARBA00022771"/>
    </source>
</evidence>
<keyword evidence="1" id="KW-0479">Metal-binding</keyword>
<evidence type="ECO:0000256" key="5">
    <source>
        <dbReference type="SAM" id="MobiDB-lite"/>
    </source>
</evidence>
<dbReference type="InterPro" id="IPR053031">
    <property type="entry name" value="Cuticle_assoc_protein"/>
</dbReference>
<accession>A0AAV1D0B2</accession>
<evidence type="ECO:0000313" key="7">
    <source>
        <dbReference type="EMBL" id="CAI9100217.1"/>
    </source>
</evidence>
<evidence type="ECO:0000256" key="1">
    <source>
        <dbReference type="ARBA" id="ARBA00022723"/>
    </source>
</evidence>
<dbReference type="GO" id="GO:0006357">
    <property type="term" value="P:regulation of transcription by RNA polymerase II"/>
    <property type="evidence" value="ECO:0007669"/>
    <property type="project" value="TreeGrafter"/>
</dbReference>
<dbReference type="EMBL" id="OX459120">
    <property type="protein sequence ID" value="CAI9100217.1"/>
    <property type="molecule type" value="Genomic_DNA"/>
</dbReference>
<keyword evidence="8" id="KW-1185">Reference proteome</keyword>
<gene>
    <name evidence="7" type="ORF">OLC1_LOCUS10100</name>
</gene>
<dbReference type="PROSITE" id="PS50808">
    <property type="entry name" value="ZF_BED"/>
    <property type="match status" value="1"/>
</dbReference>
<feature type="compositionally biased region" description="Acidic residues" evidence="5">
    <location>
        <begin position="1"/>
        <end position="16"/>
    </location>
</feature>
<evidence type="ECO:0000256" key="3">
    <source>
        <dbReference type="ARBA" id="ARBA00022833"/>
    </source>
</evidence>
<dbReference type="PANTHER" id="PTHR34396:SF27">
    <property type="entry name" value="OS08G0208700 PROTEIN"/>
    <property type="match status" value="1"/>
</dbReference>
<dbReference type="GO" id="GO:0005634">
    <property type="term" value="C:nucleus"/>
    <property type="evidence" value="ECO:0007669"/>
    <property type="project" value="TreeGrafter"/>
</dbReference>
<sequence>MSELDSDFDDDIEEIELEKGSLPPPLLDLPNDKGVMVDVDVEIEDRGIGEGPSPEAKVAIVPKPSKQCMITRKHSLVWIHFTTHRDAKGVLWAECKYCDNSYMADSKKHGTSSLQAHLQVCKKYLSLNYDPA</sequence>
<proteinExistence type="predicted"/>
<dbReference type="Proteomes" id="UP001161247">
    <property type="component" value="Chromosome 3"/>
</dbReference>
<dbReference type="InterPro" id="IPR003656">
    <property type="entry name" value="Znf_BED"/>
</dbReference>
<dbReference type="GO" id="GO:1990837">
    <property type="term" value="F:sequence-specific double-stranded DNA binding"/>
    <property type="evidence" value="ECO:0007669"/>
    <property type="project" value="TreeGrafter"/>
</dbReference>
<dbReference type="SUPFAM" id="SSF57667">
    <property type="entry name" value="beta-beta-alpha zinc fingers"/>
    <property type="match status" value="1"/>
</dbReference>
<evidence type="ECO:0000259" key="6">
    <source>
        <dbReference type="PROSITE" id="PS50808"/>
    </source>
</evidence>
<feature type="domain" description="BED-type" evidence="6">
    <location>
        <begin position="72"/>
        <end position="128"/>
    </location>
</feature>
<keyword evidence="3" id="KW-0862">Zinc</keyword>